<gene>
    <name evidence="15" type="ORF">DFR28_101412</name>
</gene>
<dbReference type="InterPro" id="IPR005844">
    <property type="entry name" value="A-D-PHexomutase_a/b/a-I"/>
</dbReference>
<comment type="similarity">
    <text evidence="3 11">Belongs to the phosphohexose mutase family.</text>
</comment>
<dbReference type="FunFam" id="3.30.310.50:FF:000002">
    <property type="entry name" value="Phosphoglucomutase 5"/>
    <property type="match status" value="1"/>
</dbReference>
<dbReference type="FunFam" id="3.40.120.10:FF:000004">
    <property type="entry name" value="Phosphoglucomutase 5"/>
    <property type="match status" value="1"/>
</dbReference>
<dbReference type="EC" id="5.4.2.2" evidence="4"/>
<feature type="domain" description="Alpha-D-phosphohexomutase alpha/beta/alpha" evidence="14">
    <location>
        <begin position="310"/>
        <end position="419"/>
    </location>
</feature>
<proteinExistence type="inferred from homology"/>
<dbReference type="InterPro" id="IPR045244">
    <property type="entry name" value="PGM"/>
</dbReference>
<keyword evidence="9" id="KW-0413">Isomerase</keyword>
<evidence type="ECO:0000256" key="3">
    <source>
        <dbReference type="ARBA" id="ARBA00010231"/>
    </source>
</evidence>
<dbReference type="InterPro" id="IPR036900">
    <property type="entry name" value="A-D-PHexomutase_C_sf"/>
</dbReference>
<dbReference type="PANTHER" id="PTHR22573:SF2">
    <property type="entry name" value="PHOSPHOGLUCOMUTASE"/>
    <property type="match status" value="1"/>
</dbReference>
<dbReference type="InterPro" id="IPR005845">
    <property type="entry name" value="A-D-PHexomutase_a/b/a-II"/>
</dbReference>
<comment type="catalytic activity">
    <reaction evidence="1">
        <text>alpha-D-glucose 1-phosphate = alpha-D-glucose 6-phosphate</text>
        <dbReference type="Rhea" id="RHEA:23536"/>
        <dbReference type="ChEBI" id="CHEBI:58225"/>
        <dbReference type="ChEBI" id="CHEBI:58601"/>
        <dbReference type="EC" id="5.4.2.2"/>
    </reaction>
</comment>
<evidence type="ECO:0000259" key="14">
    <source>
        <dbReference type="Pfam" id="PF02880"/>
    </source>
</evidence>
<dbReference type="FunFam" id="3.40.120.10:FF:000005">
    <property type="entry name" value="Phosphoglucomutase 5"/>
    <property type="match status" value="1"/>
</dbReference>
<evidence type="ECO:0000256" key="6">
    <source>
        <dbReference type="ARBA" id="ARBA00022553"/>
    </source>
</evidence>
<dbReference type="EMBL" id="QNRT01000001">
    <property type="protein sequence ID" value="RBP53027.1"/>
    <property type="molecule type" value="Genomic_DNA"/>
</dbReference>
<keyword evidence="5" id="KW-0313">Glucose metabolism</keyword>
<feature type="domain" description="Alpha-D-phosphohexomutase alpha/beta/alpha" evidence="12">
    <location>
        <begin position="25"/>
        <end position="162"/>
    </location>
</feature>
<comment type="caution">
    <text evidence="15">The sequence shown here is derived from an EMBL/GenBank/DDBJ whole genome shotgun (WGS) entry which is preliminary data.</text>
</comment>
<dbReference type="InterPro" id="IPR016055">
    <property type="entry name" value="A-D-PHexomutase_a/b/a-I/II/III"/>
</dbReference>
<dbReference type="GO" id="GO:0005829">
    <property type="term" value="C:cytosol"/>
    <property type="evidence" value="ECO:0007669"/>
    <property type="project" value="TreeGrafter"/>
</dbReference>
<evidence type="ECO:0000256" key="2">
    <source>
        <dbReference type="ARBA" id="ARBA00001946"/>
    </source>
</evidence>
<keyword evidence="16" id="KW-1185">Reference proteome</keyword>
<dbReference type="InterPro" id="IPR005846">
    <property type="entry name" value="A-D-PHexomutase_a/b/a-III"/>
</dbReference>
<dbReference type="Pfam" id="PF02880">
    <property type="entry name" value="PGM_PMM_III"/>
    <property type="match status" value="1"/>
</dbReference>
<dbReference type="PROSITE" id="PS00710">
    <property type="entry name" value="PGM_PMM"/>
    <property type="match status" value="1"/>
</dbReference>
<evidence type="ECO:0000256" key="7">
    <source>
        <dbReference type="ARBA" id="ARBA00022723"/>
    </source>
</evidence>
<dbReference type="Pfam" id="PF24947">
    <property type="entry name" value="PGM1_C_vert_fung"/>
    <property type="match status" value="1"/>
</dbReference>
<reference evidence="15 16" key="1">
    <citation type="submission" date="2018-06" db="EMBL/GenBank/DDBJ databases">
        <title>Genomic Encyclopedia of Type Strains, Phase IV (KMG-IV): sequencing the most valuable type-strain genomes for metagenomic binning, comparative biology and taxonomic classification.</title>
        <authorList>
            <person name="Goeker M."/>
        </authorList>
    </citation>
    <scope>NUCLEOTIDE SEQUENCE [LARGE SCALE GENOMIC DNA]</scope>
    <source>
        <strain evidence="15 16">DSM 24032</strain>
    </source>
</reference>
<evidence type="ECO:0000256" key="10">
    <source>
        <dbReference type="ARBA" id="ARBA00023277"/>
    </source>
</evidence>
<evidence type="ECO:0000256" key="11">
    <source>
        <dbReference type="RuleBase" id="RU004326"/>
    </source>
</evidence>
<evidence type="ECO:0000313" key="16">
    <source>
        <dbReference type="Proteomes" id="UP000253083"/>
    </source>
</evidence>
<dbReference type="InterPro" id="IPR005841">
    <property type="entry name" value="Alpha-D-phosphohexomutase_SF"/>
</dbReference>
<organism evidence="15 16">
    <name type="scientific">Arenicella xantha</name>
    <dbReference type="NCBI Taxonomy" id="644221"/>
    <lineage>
        <taxon>Bacteria</taxon>
        <taxon>Pseudomonadati</taxon>
        <taxon>Pseudomonadota</taxon>
        <taxon>Gammaproteobacteria</taxon>
        <taxon>Arenicellales</taxon>
        <taxon>Arenicellaceae</taxon>
        <taxon>Arenicella</taxon>
    </lineage>
</organism>
<dbReference type="GO" id="GO:0004614">
    <property type="term" value="F:phosphoglucomutase activity"/>
    <property type="evidence" value="ECO:0007669"/>
    <property type="project" value="UniProtKB-EC"/>
</dbReference>
<dbReference type="Gene3D" id="3.30.310.50">
    <property type="entry name" value="Alpha-D-phosphohexomutase, C-terminal domain"/>
    <property type="match status" value="1"/>
</dbReference>
<evidence type="ECO:0000256" key="1">
    <source>
        <dbReference type="ARBA" id="ARBA00000443"/>
    </source>
</evidence>
<dbReference type="FunFam" id="3.40.120.10:FF:000006">
    <property type="entry name" value="Phosphoglucomutase PgmA"/>
    <property type="match status" value="1"/>
</dbReference>
<dbReference type="PRINTS" id="PR00509">
    <property type="entry name" value="PGMPMM"/>
</dbReference>
<dbReference type="FunCoup" id="A0A395JNG8">
    <property type="interactions" value="518"/>
</dbReference>
<name>A0A395JNG8_9GAMM</name>
<dbReference type="Pfam" id="PF02878">
    <property type="entry name" value="PGM_PMM_I"/>
    <property type="match status" value="1"/>
</dbReference>
<evidence type="ECO:0000256" key="5">
    <source>
        <dbReference type="ARBA" id="ARBA00022526"/>
    </source>
</evidence>
<keyword evidence="8 11" id="KW-0460">Magnesium</keyword>
<dbReference type="SUPFAM" id="SSF53738">
    <property type="entry name" value="Phosphoglucomutase, first 3 domains"/>
    <property type="match status" value="3"/>
</dbReference>
<dbReference type="InterPro" id="IPR016066">
    <property type="entry name" value="A-D-PHexomutase_CS"/>
</dbReference>
<accession>A0A395JNG8</accession>
<comment type="cofactor">
    <cofactor evidence="2">
        <name>Mg(2+)</name>
        <dbReference type="ChEBI" id="CHEBI:18420"/>
    </cofactor>
</comment>
<dbReference type="GO" id="GO:0006006">
    <property type="term" value="P:glucose metabolic process"/>
    <property type="evidence" value="ECO:0007669"/>
    <property type="project" value="UniProtKB-KW"/>
</dbReference>
<dbReference type="Pfam" id="PF02879">
    <property type="entry name" value="PGM_PMM_II"/>
    <property type="match status" value="1"/>
</dbReference>
<feature type="domain" description="Alpha-D-phosphohexomutase alpha/beta/alpha" evidence="13">
    <location>
        <begin position="195"/>
        <end position="298"/>
    </location>
</feature>
<dbReference type="AlphaFoldDB" id="A0A395JNG8"/>
<evidence type="ECO:0000259" key="13">
    <source>
        <dbReference type="Pfam" id="PF02879"/>
    </source>
</evidence>
<dbReference type="SUPFAM" id="SSF55957">
    <property type="entry name" value="Phosphoglucomutase, C-terminal domain"/>
    <property type="match status" value="1"/>
</dbReference>
<evidence type="ECO:0000256" key="9">
    <source>
        <dbReference type="ARBA" id="ARBA00023235"/>
    </source>
</evidence>
<sequence>MSTTSQKPNRNMNVIKVETKPFEGQKPGTSGLRKKVSEFAQPGYLENFVQAIFNVLGNCQDKSLVIGGDGRYFNRAAIQTILRLAIGNGFTRLIVGQGGLLSTPAASCLIRQYQTFGGIILSASHNPAGPDEDFGIKYNGENGGPATEAVTNQIFSQTQSLDHYLSAQIDDIDLDTLGKTQVAGVTIEIIDPVADYANLMESIFDFAKISRLLQRDDFAMCFDGMHAITGPYAIEILERRLGAAAGTVINGVPSEDFGGHHPDPNLVHAKELVEKVNADPALVFAAASDGDGDRNMVLGKNFYINPCDSLAVLAAYAEKIPGYQQGLSGVARSMPTSPAVDRVATVRGIECFETPTGWKFFGNLMDAGRIVLCGEESFGTGSDHVREKDGLWAVLFWLNILAESGKTPQQVVTEHWQRYGRDYFTRHDFEGVDSESASNLVSRLRQMLPQLIGQTYVGLTVASADDFAYTDPIDQSVSQSQGIRIQFAEGARIVLRLSGTETSGATLRLYCDRFEDAPDRLQMDPQQALAEVLQAADQIAQIQQFTGRSAPDVIT</sequence>
<evidence type="ECO:0000313" key="15">
    <source>
        <dbReference type="EMBL" id="RBP53027.1"/>
    </source>
</evidence>
<keyword evidence="10" id="KW-0119">Carbohydrate metabolism</keyword>
<dbReference type="InParanoid" id="A0A395JNG8"/>
<dbReference type="Proteomes" id="UP000253083">
    <property type="component" value="Unassembled WGS sequence"/>
</dbReference>
<evidence type="ECO:0000259" key="12">
    <source>
        <dbReference type="Pfam" id="PF02878"/>
    </source>
</evidence>
<dbReference type="NCBIfam" id="NF005737">
    <property type="entry name" value="PRK07564.1-1"/>
    <property type="match status" value="1"/>
</dbReference>
<dbReference type="Gene3D" id="3.40.120.10">
    <property type="entry name" value="Alpha-D-Glucose-1,6-Bisphosphate, subunit A, domain 3"/>
    <property type="match status" value="3"/>
</dbReference>
<protein>
    <recommendedName>
        <fullName evidence="4">phosphoglucomutase (alpha-D-glucose-1,6-bisphosphate-dependent)</fullName>
        <ecNumber evidence="4">5.4.2.2</ecNumber>
    </recommendedName>
</protein>
<dbReference type="GO" id="GO:0000287">
    <property type="term" value="F:magnesium ion binding"/>
    <property type="evidence" value="ECO:0007669"/>
    <property type="project" value="InterPro"/>
</dbReference>
<evidence type="ECO:0000256" key="8">
    <source>
        <dbReference type="ARBA" id="ARBA00022842"/>
    </source>
</evidence>
<keyword evidence="7 11" id="KW-0479">Metal-binding</keyword>
<keyword evidence="6" id="KW-0597">Phosphoprotein</keyword>
<dbReference type="PANTHER" id="PTHR22573">
    <property type="entry name" value="PHOSPHOHEXOMUTASE FAMILY MEMBER"/>
    <property type="match status" value="1"/>
</dbReference>
<evidence type="ECO:0000256" key="4">
    <source>
        <dbReference type="ARBA" id="ARBA00012728"/>
    </source>
</evidence>